<evidence type="ECO:0000313" key="1">
    <source>
        <dbReference type="EMBL" id="KIK40775.1"/>
    </source>
</evidence>
<keyword evidence="2" id="KW-1185">Reference proteome</keyword>
<reference evidence="2" key="2">
    <citation type="submission" date="2015-01" db="EMBL/GenBank/DDBJ databases">
        <title>Evolutionary Origins and Diversification of the Mycorrhizal Mutualists.</title>
        <authorList>
            <consortium name="DOE Joint Genome Institute"/>
            <consortium name="Mycorrhizal Genomics Consortium"/>
            <person name="Kohler A."/>
            <person name="Kuo A."/>
            <person name="Nagy L.G."/>
            <person name="Floudas D."/>
            <person name="Copeland A."/>
            <person name="Barry K.W."/>
            <person name="Cichocki N."/>
            <person name="Veneault-Fourrey C."/>
            <person name="LaButti K."/>
            <person name="Lindquist E.A."/>
            <person name="Lipzen A."/>
            <person name="Lundell T."/>
            <person name="Morin E."/>
            <person name="Murat C."/>
            <person name="Riley R."/>
            <person name="Ohm R."/>
            <person name="Sun H."/>
            <person name="Tunlid A."/>
            <person name="Henrissat B."/>
            <person name="Grigoriev I.V."/>
            <person name="Hibbett D.S."/>
            <person name="Martin F."/>
        </authorList>
    </citation>
    <scope>NUCLEOTIDE SEQUENCE [LARGE SCALE GENOMIC DNA]</scope>
    <source>
        <strain evidence="2">UH-Slu-Lm8-n1</strain>
    </source>
</reference>
<sequence>MSSSELQYIVELSGQQLLLVQNTEDDTTISERLRLLRDRAHAWFKFDLRSFKTISFPVEMCDERNVIIDGHFSLWDRNTDLAWIIPIVPKRSQQAFEREWSPGTLCPMRYSDDVFMDPAQNLIAVAYLAHDEIAYIDLRALDGDSVHPQAAGPSLILSGLPGHDGSRFATTRTELKGFGRHIALRRSLLVSHVETWASEMWQLQIWDWQHSTTSNSVLSGTARLGDFCFLGGNRLLVVTIDLKIYSIEDIFQTPQLLMCLESPERWLVKKCLLPMDDIERPKTQTQNKKSIHISDPKHRLLCVTTDANRVYIISTKIFFDLDGMTAATLIPWIVWGQSNTRIFQHPSECKIHVSGNRVLQAFPVGMHTRFPEFPKEYILHMMDFSPLAVTNRRGLGRVVKEPSTTDVTEYYGLHRRSLTTSLPYVEVVSDRRMQAIDLEDIWLDKDNIYMLNNVDSINDENFRRLEVIDV</sequence>
<name>A0A0C9ZSI4_9AGAM</name>
<dbReference type="EMBL" id="KN835290">
    <property type="protein sequence ID" value="KIK40775.1"/>
    <property type="molecule type" value="Genomic_DNA"/>
</dbReference>
<dbReference type="InParanoid" id="A0A0C9ZSI4"/>
<dbReference type="HOGENOM" id="CLU_519888_0_0_1"/>
<gene>
    <name evidence="1" type="ORF">CY34DRAFT_245332</name>
</gene>
<organism evidence="1 2">
    <name type="scientific">Suillus luteus UH-Slu-Lm8-n1</name>
    <dbReference type="NCBI Taxonomy" id="930992"/>
    <lineage>
        <taxon>Eukaryota</taxon>
        <taxon>Fungi</taxon>
        <taxon>Dikarya</taxon>
        <taxon>Basidiomycota</taxon>
        <taxon>Agaricomycotina</taxon>
        <taxon>Agaricomycetes</taxon>
        <taxon>Agaricomycetidae</taxon>
        <taxon>Boletales</taxon>
        <taxon>Suillineae</taxon>
        <taxon>Suillaceae</taxon>
        <taxon>Suillus</taxon>
    </lineage>
</organism>
<dbReference type="AlphaFoldDB" id="A0A0C9ZSI4"/>
<dbReference type="OrthoDB" id="2745718at2759"/>
<dbReference type="Proteomes" id="UP000054485">
    <property type="component" value="Unassembled WGS sequence"/>
</dbReference>
<proteinExistence type="predicted"/>
<reference evidence="1 2" key="1">
    <citation type="submission" date="2014-04" db="EMBL/GenBank/DDBJ databases">
        <authorList>
            <consortium name="DOE Joint Genome Institute"/>
            <person name="Kuo A."/>
            <person name="Ruytinx J."/>
            <person name="Rineau F."/>
            <person name="Colpaert J."/>
            <person name="Kohler A."/>
            <person name="Nagy L.G."/>
            <person name="Floudas D."/>
            <person name="Copeland A."/>
            <person name="Barry K.W."/>
            <person name="Cichocki N."/>
            <person name="Veneault-Fourrey C."/>
            <person name="LaButti K."/>
            <person name="Lindquist E.A."/>
            <person name="Lipzen A."/>
            <person name="Lundell T."/>
            <person name="Morin E."/>
            <person name="Murat C."/>
            <person name="Sun H."/>
            <person name="Tunlid A."/>
            <person name="Henrissat B."/>
            <person name="Grigoriev I.V."/>
            <person name="Hibbett D.S."/>
            <person name="Martin F."/>
            <person name="Nordberg H.P."/>
            <person name="Cantor M.N."/>
            <person name="Hua S.X."/>
        </authorList>
    </citation>
    <scope>NUCLEOTIDE SEQUENCE [LARGE SCALE GENOMIC DNA]</scope>
    <source>
        <strain evidence="1 2">UH-Slu-Lm8-n1</strain>
    </source>
</reference>
<protein>
    <submittedName>
        <fullName evidence="1">Uncharacterized protein</fullName>
    </submittedName>
</protein>
<accession>A0A0C9ZSI4</accession>
<evidence type="ECO:0000313" key="2">
    <source>
        <dbReference type="Proteomes" id="UP000054485"/>
    </source>
</evidence>